<accession>A0A0J8DB22</accession>
<dbReference type="InterPro" id="IPR001650">
    <property type="entry name" value="Helicase_C-like"/>
</dbReference>
<dbReference type="GO" id="GO:0005524">
    <property type="term" value="F:ATP binding"/>
    <property type="evidence" value="ECO:0007669"/>
    <property type="project" value="UniProtKB-KW"/>
</dbReference>
<evidence type="ECO:0000256" key="3">
    <source>
        <dbReference type="ARBA" id="ARBA00022801"/>
    </source>
</evidence>
<evidence type="ECO:0000259" key="8">
    <source>
        <dbReference type="PROSITE" id="PS51192"/>
    </source>
</evidence>
<evidence type="ECO:0000313" key="11">
    <source>
        <dbReference type="Proteomes" id="UP000036756"/>
    </source>
</evidence>
<dbReference type="Pfam" id="PF22527">
    <property type="entry name" value="DEXQc_Suv3"/>
    <property type="match status" value="1"/>
</dbReference>
<evidence type="ECO:0000256" key="5">
    <source>
        <dbReference type="ARBA" id="ARBA00022840"/>
    </source>
</evidence>
<sequence>MQEKFMCVLSDEMEDRVNRFTDNIIRNEIAKQIVLYIKNKKRFKVKEEKYDYDDNKSKIKMIEIGSFNPKEYETCDEFMWEPTGEIKHERRRRRKYYSYITIKDKLWKIVTDELNGNLANFIEEFLGTIDFQEELIYQEFYIKVKNSKRKPIDITEEEYRDIEFSKIFSMEIESYISSNFWDVEELIEDISTEEFYDIYTLGCKELGINTDYIVDMVSSVNKKVEKELVNILKEKYTSEKIYNPSFRVKTRNIPSKINKLKGKIDKLIDREVTTTNKSMILFISMAKECILEYLACGNFAKRGKDNNVEFPNAYIESKLPELINKIAMVETYIYEEYKKIHKGVPSIKELMKYKDCQNEFTSNNIIFIIENLYVTQSTKEKISKLIPLNPKEEYPKARRMKRKFTIHVGETNTGKTYSSLEKLKSSGSGVYLSPLRLLALEVQEKLNSDGIPCSLSTGEEENIISNANHISSTVEKVDLSSIYDICVIDECQMIGDTQRGFAWTRAILGVLAKEVHLCTAPEGLDILIKLIKECNDEYEVVEHVRNTKLVFVDKNFNLKRDIEKGDALIVFSKKKVLAVASDLLNRGIKTSVIYGALPYATRKGQFQRFLNGDTDVVVSTDAIGMGLNLPIKRIIFLETSKFDGEDVRKLKDHEIKQISGRAGRKGIYDVGYVLSAQNGNLIEKGLNTEVKPIKEIFTGFPEVLLDIEEDLSYILKVWEDMPTSRLYHKTDIERDLNLIQILKRARINVPNKTLLRMISIPFSEKSSTVLQLWLEYCQMYTKKVLNLKRPDCEGKELEDLEDYYKCLDLYYSFSKNFNLYIDLDWLSKEKLKTANNINEILINSLGKSSRSCKKCGNKLAWDYPHKICSECYNDRHYNTRYYYKY</sequence>
<feature type="domain" description="Helicase ATP-binding" evidence="8">
    <location>
        <begin position="396"/>
        <end position="540"/>
    </location>
</feature>
<keyword evidence="5" id="KW-0067">ATP-binding</keyword>
<dbReference type="InterPro" id="IPR044774">
    <property type="entry name" value="Suv3_DEXQc"/>
</dbReference>
<dbReference type="GO" id="GO:0016787">
    <property type="term" value="F:hydrolase activity"/>
    <property type="evidence" value="ECO:0007669"/>
    <property type="project" value="UniProtKB-KW"/>
</dbReference>
<dbReference type="CDD" id="cd17913">
    <property type="entry name" value="DEXQc_Suv3"/>
    <property type="match status" value="1"/>
</dbReference>
<dbReference type="EC" id="3.6.4.13" evidence="1"/>
<dbReference type="InterPro" id="IPR022192">
    <property type="entry name" value="SUV3_C"/>
</dbReference>
<evidence type="ECO:0000256" key="6">
    <source>
        <dbReference type="ARBA" id="ARBA00022946"/>
    </source>
</evidence>
<dbReference type="Gene3D" id="3.40.50.300">
    <property type="entry name" value="P-loop containing nucleotide triphosphate hydrolases"/>
    <property type="match status" value="2"/>
</dbReference>
<keyword evidence="3" id="KW-0378">Hydrolase</keyword>
<reference evidence="10 11" key="1">
    <citation type="submission" date="2015-06" db="EMBL/GenBank/DDBJ databases">
        <title>Draft genome sequence of the purine-degrading Clostridium cylindrosporum HC-1 (DSM 605).</title>
        <authorList>
            <person name="Poehlein A."/>
            <person name="Schiel-Bengelsdorf B."/>
            <person name="Bengelsdorf F."/>
            <person name="Daniel R."/>
            <person name="Duerre P."/>
        </authorList>
    </citation>
    <scope>NUCLEOTIDE SEQUENCE [LARGE SCALE GENOMIC DNA]</scope>
    <source>
        <strain evidence="10 11">DSM 605</strain>
    </source>
</reference>
<dbReference type="OrthoDB" id="9807155at2"/>
<dbReference type="InterPro" id="IPR055206">
    <property type="entry name" value="DEXQc_SUV3"/>
</dbReference>
<dbReference type="AlphaFoldDB" id="A0A0J8DB22"/>
<gene>
    <name evidence="10" type="ORF">CLCY_2c02580</name>
</gene>
<dbReference type="GO" id="GO:0003724">
    <property type="term" value="F:RNA helicase activity"/>
    <property type="evidence" value="ECO:0007669"/>
    <property type="project" value="UniProtKB-EC"/>
</dbReference>
<keyword evidence="2" id="KW-0547">Nucleotide-binding</keyword>
<dbReference type="SUPFAM" id="SSF52540">
    <property type="entry name" value="P-loop containing nucleoside triphosphate hydrolases"/>
    <property type="match status" value="1"/>
</dbReference>
<dbReference type="STRING" id="1121307.CLCY_2c02580"/>
<evidence type="ECO:0000256" key="2">
    <source>
        <dbReference type="ARBA" id="ARBA00022741"/>
    </source>
</evidence>
<evidence type="ECO:0000256" key="1">
    <source>
        <dbReference type="ARBA" id="ARBA00012552"/>
    </source>
</evidence>
<dbReference type="PATRIC" id="fig|1121307.3.peg.1115"/>
<dbReference type="InterPro" id="IPR014001">
    <property type="entry name" value="Helicase_ATP-bd"/>
</dbReference>
<dbReference type="PANTHER" id="PTHR12131">
    <property type="entry name" value="ATP-DEPENDENT RNA AND DNA HELICASE"/>
    <property type="match status" value="1"/>
</dbReference>
<proteinExistence type="predicted"/>
<dbReference type="PROSITE" id="PS51192">
    <property type="entry name" value="HELICASE_ATP_BIND_1"/>
    <property type="match status" value="1"/>
</dbReference>
<comment type="catalytic activity">
    <reaction evidence="7">
        <text>ATP + H2O = ADP + phosphate + H(+)</text>
        <dbReference type="Rhea" id="RHEA:13065"/>
        <dbReference type="ChEBI" id="CHEBI:15377"/>
        <dbReference type="ChEBI" id="CHEBI:15378"/>
        <dbReference type="ChEBI" id="CHEBI:30616"/>
        <dbReference type="ChEBI" id="CHEBI:43474"/>
        <dbReference type="ChEBI" id="CHEBI:456216"/>
        <dbReference type="EC" id="3.6.4.13"/>
    </reaction>
</comment>
<evidence type="ECO:0000313" key="10">
    <source>
        <dbReference type="EMBL" id="KMT21498.1"/>
    </source>
</evidence>
<dbReference type="Proteomes" id="UP000036756">
    <property type="component" value="Unassembled WGS sequence"/>
</dbReference>
<dbReference type="Pfam" id="PF12513">
    <property type="entry name" value="SUV3_C"/>
    <property type="match status" value="1"/>
</dbReference>
<keyword evidence="4 10" id="KW-0347">Helicase</keyword>
<dbReference type="SMART" id="SM00490">
    <property type="entry name" value="HELICc"/>
    <property type="match status" value="1"/>
</dbReference>
<dbReference type="EMBL" id="LFVU01000027">
    <property type="protein sequence ID" value="KMT21498.1"/>
    <property type="molecule type" value="Genomic_DNA"/>
</dbReference>
<keyword evidence="11" id="KW-1185">Reference proteome</keyword>
<dbReference type="PANTHER" id="PTHR12131:SF1">
    <property type="entry name" value="ATP-DEPENDENT RNA HELICASE SUPV3L1, MITOCHONDRIAL-RELATED"/>
    <property type="match status" value="1"/>
</dbReference>
<keyword evidence="6" id="KW-0809">Transit peptide</keyword>
<name>A0A0J8DB22_CLOCY</name>
<comment type="caution">
    <text evidence="10">The sequence shown here is derived from an EMBL/GenBank/DDBJ whole genome shotgun (WGS) entry which is preliminary data.</text>
</comment>
<dbReference type="Pfam" id="PF00271">
    <property type="entry name" value="Helicase_C"/>
    <property type="match status" value="1"/>
</dbReference>
<dbReference type="PROSITE" id="PS51194">
    <property type="entry name" value="HELICASE_CTER"/>
    <property type="match status" value="1"/>
</dbReference>
<organism evidence="10 11">
    <name type="scientific">Clostridium cylindrosporum DSM 605</name>
    <dbReference type="NCBI Taxonomy" id="1121307"/>
    <lineage>
        <taxon>Bacteria</taxon>
        <taxon>Bacillati</taxon>
        <taxon>Bacillota</taxon>
        <taxon>Clostridia</taxon>
        <taxon>Eubacteriales</taxon>
        <taxon>Clostridiaceae</taxon>
        <taxon>Clostridium</taxon>
    </lineage>
</organism>
<evidence type="ECO:0000256" key="4">
    <source>
        <dbReference type="ARBA" id="ARBA00022806"/>
    </source>
</evidence>
<evidence type="ECO:0000256" key="7">
    <source>
        <dbReference type="ARBA" id="ARBA00047984"/>
    </source>
</evidence>
<feature type="domain" description="Helicase C-terminal" evidence="9">
    <location>
        <begin position="557"/>
        <end position="704"/>
    </location>
</feature>
<evidence type="ECO:0000259" key="9">
    <source>
        <dbReference type="PROSITE" id="PS51194"/>
    </source>
</evidence>
<dbReference type="InterPro" id="IPR027417">
    <property type="entry name" value="P-loop_NTPase"/>
</dbReference>
<dbReference type="RefSeq" id="WP_048570929.1">
    <property type="nucleotide sequence ID" value="NZ_LFVU01000027.1"/>
</dbReference>
<protein>
    <recommendedName>
        <fullName evidence="1">RNA helicase</fullName>
        <ecNumber evidence="1">3.6.4.13</ecNumber>
    </recommendedName>
</protein>
<dbReference type="InterPro" id="IPR050699">
    <property type="entry name" value="RNA-DNA_Helicase"/>
</dbReference>